<sequence>MLFPKRRLNGYEIAPDEIFLDSSNLPGRDDPQFEARVVRPLGNRAIASVGIAFIAATLVFAARSFELGVVHGKTYAQVSRENRLDHSLVFAIRGVISDRTGRQLAWNAAPAPEAPSLARSPSATSSAARPEAGSGVFSLRRYADMPGLSHILGFVRYPKADSAGHWWREEMLGVSGAELVFNDVLAGENGTLMVETDAFGNKEEQSIIELARNGEDVALSIDAEVQSRLFSYVSAHAARQGFTGGAAAIMDVRTGELLALTSFPEYDNAAFTKGDAAAVRAASADPRTPLLNRAVSGLYAPGSIVKPIFAAAALNEGVVAPETKILSTGAITIPNPYDPSKPSVYRDWTVHGLVDMREAIAVSSDEYFYQIGGGYGSQRGLGIRLLDEYARLFGLGSPSGVELLGEEAGVIPTPEWKAAVFGEDDPWRIGNTYHTAIGQYGFQITPLQAVSFIAAIANGGELLRPSIRASSTPVSAPVGIPDDFLQVVRDGMWLAVTSDRRDATVKVLNIPGFAIAAKTGTAQIGARNQWINSWSAGFWPADDPRYAYAVVLEKAPAGTLSGAAPALRPFFEWLIAAHPEYVR</sequence>
<accession>A0A1F6DYU1</accession>
<dbReference type="InterPro" id="IPR036138">
    <property type="entry name" value="PBP_dimer_sf"/>
</dbReference>
<dbReference type="EMBL" id="MFLN01000041">
    <property type="protein sequence ID" value="OGG66589.1"/>
    <property type="molecule type" value="Genomic_DNA"/>
</dbReference>
<dbReference type="Gene3D" id="3.90.1310.10">
    <property type="entry name" value="Penicillin-binding protein 2a (Domain 2)"/>
    <property type="match status" value="1"/>
</dbReference>
<dbReference type="GO" id="GO:0008658">
    <property type="term" value="F:penicillin binding"/>
    <property type="evidence" value="ECO:0007669"/>
    <property type="project" value="InterPro"/>
</dbReference>
<comment type="caution">
    <text evidence="3">The sequence shown here is derived from an EMBL/GenBank/DDBJ whole genome shotgun (WGS) entry which is preliminary data.</text>
</comment>
<organism evidence="3 4">
    <name type="scientific">Candidatus Kaiserbacteria bacterium RIFCSPHIGHO2_02_FULL_59_21</name>
    <dbReference type="NCBI Taxonomy" id="1798500"/>
    <lineage>
        <taxon>Bacteria</taxon>
        <taxon>Candidatus Kaiseribacteriota</taxon>
    </lineage>
</organism>
<proteinExistence type="predicted"/>
<evidence type="ECO:0000313" key="4">
    <source>
        <dbReference type="Proteomes" id="UP000178572"/>
    </source>
</evidence>
<dbReference type="AlphaFoldDB" id="A0A1F6DYU1"/>
<name>A0A1F6DYU1_9BACT</name>
<feature type="domain" description="Penicillin-binding protein transpeptidase" evidence="2">
    <location>
        <begin position="245"/>
        <end position="570"/>
    </location>
</feature>
<evidence type="ECO:0000313" key="3">
    <source>
        <dbReference type="EMBL" id="OGG66589.1"/>
    </source>
</evidence>
<evidence type="ECO:0000259" key="2">
    <source>
        <dbReference type="Pfam" id="PF00905"/>
    </source>
</evidence>
<gene>
    <name evidence="3" type="ORF">A3C21_01865</name>
</gene>
<dbReference type="InterPro" id="IPR001460">
    <property type="entry name" value="PCN-bd_Tpept"/>
</dbReference>
<dbReference type="Gene3D" id="3.40.710.10">
    <property type="entry name" value="DD-peptidase/beta-lactamase superfamily"/>
    <property type="match status" value="1"/>
</dbReference>
<protein>
    <recommendedName>
        <fullName evidence="2">Penicillin-binding protein transpeptidase domain-containing protein</fullName>
    </recommendedName>
</protein>
<dbReference type="Proteomes" id="UP000178572">
    <property type="component" value="Unassembled WGS sequence"/>
</dbReference>
<dbReference type="SUPFAM" id="SSF56519">
    <property type="entry name" value="Penicillin binding protein dimerisation domain"/>
    <property type="match status" value="1"/>
</dbReference>
<dbReference type="InterPro" id="IPR012338">
    <property type="entry name" value="Beta-lactam/transpept-like"/>
</dbReference>
<dbReference type="Pfam" id="PF00905">
    <property type="entry name" value="Transpeptidase"/>
    <property type="match status" value="1"/>
</dbReference>
<dbReference type="GO" id="GO:0071555">
    <property type="term" value="P:cell wall organization"/>
    <property type="evidence" value="ECO:0007669"/>
    <property type="project" value="TreeGrafter"/>
</dbReference>
<feature type="region of interest" description="Disordered" evidence="1">
    <location>
        <begin position="110"/>
        <end position="130"/>
    </location>
</feature>
<dbReference type="PANTHER" id="PTHR30627">
    <property type="entry name" value="PEPTIDOGLYCAN D,D-TRANSPEPTIDASE"/>
    <property type="match status" value="1"/>
</dbReference>
<dbReference type="GO" id="GO:0071972">
    <property type="term" value="F:peptidoglycan L,D-transpeptidase activity"/>
    <property type="evidence" value="ECO:0007669"/>
    <property type="project" value="TreeGrafter"/>
</dbReference>
<evidence type="ECO:0000256" key="1">
    <source>
        <dbReference type="SAM" id="MobiDB-lite"/>
    </source>
</evidence>
<dbReference type="InterPro" id="IPR050515">
    <property type="entry name" value="Beta-lactam/transpept"/>
</dbReference>
<feature type="compositionally biased region" description="Low complexity" evidence="1">
    <location>
        <begin position="114"/>
        <end position="130"/>
    </location>
</feature>
<reference evidence="3 4" key="1">
    <citation type="journal article" date="2016" name="Nat. Commun.">
        <title>Thousands of microbial genomes shed light on interconnected biogeochemical processes in an aquifer system.</title>
        <authorList>
            <person name="Anantharaman K."/>
            <person name="Brown C.T."/>
            <person name="Hug L.A."/>
            <person name="Sharon I."/>
            <person name="Castelle C.J."/>
            <person name="Probst A.J."/>
            <person name="Thomas B.C."/>
            <person name="Singh A."/>
            <person name="Wilkins M.J."/>
            <person name="Karaoz U."/>
            <person name="Brodie E.L."/>
            <person name="Williams K.H."/>
            <person name="Hubbard S.S."/>
            <person name="Banfield J.F."/>
        </authorList>
    </citation>
    <scope>NUCLEOTIDE SEQUENCE [LARGE SCALE GENOMIC DNA]</scope>
</reference>
<dbReference type="GO" id="GO:0005886">
    <property type="term" value="C:plasma membrane"/>
    <property type="evidence" value="ECO:0007669"/>
    <property type="project" value="TreeGrafter"/>
</dbReference>
<dbReference type="PANTHER" id="PTHR30627:SF2">
    <property type="entry name" value="PEPTIDOGLYCAN D,D-TRANSPEPTIDASE MRDA"/>
    <property type="match status" value="1"/>
</dbReference>
<dbReference type="STRING" id="1798500.A3C21_01865"/>
<dbReference type="SUPFAM" id="SSF56601">
    <property type="entry name" value="beta-lactamase/transpeptidase-like"/>
    <property type="match status" value="1"/>
</dbReference>